<dbReference type="Proteomes" id="UP000182840">
    <property type="component" value="Chromosome"/>
</dbReference>
<dbReference type="KEGG" id="meso:BSQ44_22310"/>
<protein>
    <submittedName>
        <fullName evidence="1">Uncharacterized protein</fullName>
    </submittedName>
</protein>
<dbReference type="STRING" id="1670800.BSQ44_22310"/>
<dbReference type="EMBL" id="CP018171">
    <property type="protein sequence ID" value="APH73808.1"/>
    <property type="molecule type" value="Genomic_DNA"/>
</dbReference>
<dbReference type="RefSeq" id="WP_072607271.1">
    <property type="nucleotide sequence ID" value="NZ_CP018171.1"/>
</dbReference>
<organism evidence="1 2">
    <name type="scientific">Aquibium oceanicum</name>
    <dbReference type="NCBI Taxonomy" id="1670800"/>
    <lineage>
        <taxon>Bacteria</taxon>
        <taxon>Pseudomonadati</taxon>
        <taxon>Pseudomonadota</taxon>
        <taxon>Alphaproteobacteria</taxon>
        <taxon>Hyphomicrobiales</taxon>
        <taxon>Phyllobacteriaceae</taxon>
        <taxon>Aquibium</taxon>
    </lineage>
</organism>
<sequence>MVGLRSSASEVAREALRLLRHERAQEAEKLAILRREIGVGVEAVNSGRVSKKSVRDLLEEVMLDSSKG</sequence>
<name>A0A1L3SWN2_9HYPH</name>
<reference evidence="2" key="1">
    <citation type="submission" date="2016-11" db="EMBL/GenBank/DDBJ databases">
        <title>Mesorhizobium oceanicum sp. nov., isolated from deep seawater in South China Sea.</title>
        <authorList>
            <person name="Fu G.-Y."/>
        </authorList>
    </citation>
    <scope>NUCLEOTIDE SEQUENCE [LARGE SCALE GENOMIC DNA]</scope>
    <source>
        <strain evidence="2">B7</strain>
    </source>
</reference>
<dbReference type="InterPro" id="IPR038296">
    <property type="entry name" value="ParD_sf"/>
</dbReference>
<proteinExistence type="predicted"/>
<keyword evidence="2" id="KW-1185">Reference proteome</keyword>
<gene>
    <name evidence="1" type="ORF">BSQ44_22310</name>
</gene>
<dbReference type="Gene3D" id="6.10.10.120">
    <property type="entry name" value="Antitoxin ParD1-like"/>
    <property type="match status" value="1"/>
</dbReference>
<dbReference type="OrthoDB" id="9811310at2"/>
<dbReference type="AlphaFoldDB" id="A0A1L3SWN2"/>
<evidence type="ECO:0000313" key="1">
    <source>
        <dbReference type="EMBL" id="APH73808.1"/>
    </source>
</evidence>
<evidence type="ECO:0000313" key="2">
    <source>
        <dbReference type="Proteomes" id="UP000182840"/>
    </source>
</evidence>
<accession>A0A1L3SWN2</accession>